<keyword evidence="4" id="KW-1003">Cell membrane</keyword>
<evidence type="ECO:0000256" key="3">
    <source>
        <dbReference type="ARBA" id="ARBA00007931"/>
    </source>
</evidence>
<dbReference type="InterPro" id="IPR044537">
    <property type="entry name" value="Rip2-like"/>
</dbReference>
<keyword evidence="11" id="KW-0482">Metalloprotease</keyword>
<evidence type="ECO:0000313" key="16">
    <source>
        <dbReference type="Proteomes" id="UP000262325"/>
    </source>
</evidence>
<comment type="cofactor">
    <cofactor evidence="1">
        <name>Zn(2+)</name>
        <dbReference type="ChEBI" id="CHEBI:29105"/>
    </cofactor>
</comment>
<dbReference type="AlphaFoldDB" id="A0A3D5Q9B9"/>
<keyword evidence="9" id="KW-0862">Zinc</keyword>
<sequence>MEFDINSFLRELSIAAVPFLMAITVHEASHGYAAYMLGDDTAKRAWRLTLNPLKHLDPLGLLVLFLTRLFGWAKPVPVNFTNLNNKKYGPAIVAGAGPTANFITTILSSGLYNIIINLNVSQSLHSTLIVPLALMALFSIQINIALGIFNLIPILPLDGGRILQSFLPLNAAYKFSQTEQYGFVIIIILLLTNVIDRVVFPIINVLVNLLT</sequence>
<evidence type="ECO:0000256" key="12">
    <source>
        <dbReference type="ARBA" id="ARBA00023136"/>
    </source>
</evidence>
<dbReference type="GO" id="GO:0008237">
    <property type="term" value="F:metallopeptidase activity"/>
    <property type="evidence" value="ECO:0007669"/>
    <property type="project" value="UniProtKB-KW"/>
</dbReference>
<evidence type="ECO:0000256" key="7">
    <source>
        <dbReference type="ARBA" id="ARBA00022723"/>
    </source>
</evidence>
<evidence type="ECO:0000256" key="13">
    <source>
        <dbReference type="SAM" id="Phobius"/>
    </source>
</evidence>
<accession>A0A3D5Q9B9</accession>
<dbReference type="Proteomes" id="UP000262325">
    <property type="component" value="Unassembled WGS sequence"/>
</dbReference>
<evidence type="ECO:0000313" key="15">
    <source>
        <dbReference type="EMBL" id="HCW92427.1"/>
    </source>
</evidence>
<dbReference type="GO" id="GO:0046872">
    <property type="term" value="F:metal ion binding"/>
    <property type="evidence" value="ECO:0007669"/>
    <property type="project" value="UniProtKB-KW"/>
</dbReference>
<feature type="transmembrane region" description="Helical" evidence="13">
    <location>
        <begin position="181"/>
        <end position="207"/>
    </location>
</feature>
<dbReference type="EMBL" id="DPPF01000040">
    <property type="protein sequence ID" value="HCW92427.1"/>
    <property type="molecule type" value="Genomic_DNA"/>
</dbReference>
<feature type="transmembrane region" description="Helical" evidence="13">
    <location>
        <begin position="56"/>
        <end position="73"/>
    </location>
</feature>
<evidence type="ECO:0000256" key="5">
    <source>
        <dbReference type="ARBA" id="ARBA00022670"/>
    </source>
</evidence>
<evidence type="ECO:0000256" key="9">
    <source>
        <dbReference type="ARBA" id="ARBA00022833"/>
    </source>
</evidence>
<comment type="caution">
    <text evidence="15">The sequence shown here is derived from an EMBL/GenBank/DDBJ whole genome shotgun (WGS) entry which is preliminary data.</text>
</comment>
<dbReference type="InterPro" id="IPR052348">
    <property type="entry name" value="Metallopeptidase_M50B"/>
</dbReference>
<name>A0A3D5Q9B9_FLESI</name>
<reference evidence="15 16" key="1">
    <citation type="journal article" date="2018" name="Nat. Biotechnol.">
        <title>A standardized bacterial taxonomy based on genome phylogeny substantially revises the tree of life.</title>
        <authorList>
            <person name="Parks D.H."/>
            <person name="Chuvochina M."/>
            <person name="Waite D.W."/>
            <person name="Rinke C."/>
            <person name="Skarshewski A."/>
            <person name="Chaumeil P.A."/>
            <person name="Hugenholtz P."/>
        </authorList>
    </citation>
    <scope>NUCLEOTIDE SEQUENCE [LARGE SCALE GENOMIC DNA]</scope>
    <source>
        <strain evidence="15">UBA8672</strain>
    </source>
</reference>
<organism evidence="15 16">
    <name type="scientific">Flexistipes sinusarabici</name>
    <dbReference type="NCBI Taxonomy" id="2352"/>
    <lineage>
        <taxon>Bacteria</taxon>
        <taxon>Pseudomonadati</taxon>
        <taxon>Deferribacterota</taxon>
        <taxon>Deferribacteres</taxon>
        <taxon>Deferribacterales</taxon>
        <taxon>Flexistipitaceae</taxon>
        <taxon>Flexistipes</taxon>
    </lineage>
</organism>
<evidence type="ECO:0000256" key="8">
    <source>
        <dbReference type="ARBA" id="ARBA00022801"/>
    </source>
</evidence>
<dbReference type="CDD" id="cd06158">
    <property type="entry name" value="S2P-M50_like_1"/>
    <property type="match status" value="1"/>
</dbReference>
<dbReference type="InterPro" id="IPR008915">
    <property type="entry name" value="Peptidase_M50"/>
</dbReference>
<comment type="subcellular location">
    <subcellularLocation>
        <location evidence="2">Cell membrane</location>
        <topology evidence="2">Multi-pass membrane protein</topology>
    </subcellularLocation>
</comment>
<dbReference type="GO" id="GO:0006508">
    <property type="term" value="P:proteolysis"/>
    <property type="evidence" value="ECO:0007669"/>
    <property type="project" value="UniProtKB-KW"/>
</dbReference>
<dbReference type="PANTHER" id="PTHR35864">
    <property type="entry name" value="ZINC METALLOPROTEASE MJ0611-RELATED"/>
    <property type="match status" value="1"/>
</dbReference>
<comment type="similarity">
    <text evidence="3">Belongs to the peptidase M50B family.</text>
</comment>
<keyword evidence="12 13" id="KW-0472">Membrane</keyword>
<keyword evidence="6 13" id="KW-0812">Transmembrane</keyword>
<feature type="transmembrane region" description="Helical" evidence="13">
    <location>
        <begin position="128"/>
        <end position="152"/>
    </location>
</feature>
<proteinExistence type="inferred from homology"/>
<evidence type="ECO:0000259" key="14">
    <source>
        <dbReference type="Pfam" id="PF02163"/>
    </source>
</evidence>
<dbReference type="PANTHER" id="PTHR35864:SF1">
    <property type="entry name" value="ZINC METALLOPROTEASE YWHC-RELATED"/>
    <property type="match status" value="1"/>
</dbReference>
<keyword evidence="8" id="KW-0378">Hydrolase</keyword>
<evidence type="ECO:0000256" key="2">
    <source>
        <dbReference type="ARBA" id="ARBA00004651"/>
    </source>
</evidence>
<gene>
    <name evidence="15" type="ORF">DHM44_01960</name>
</gene>
<feature type="transmembrane region" description="Helical" evidence="13">
    <location>
        <begin position="12"/>
        <end position="35"/>
    </location>
</feature>
<evidence type="ECO:0000256" key="6">
    <source>
        <dbReference type="ARBA" id="ARBA00022692"/>
    </source>
</evidence>
<dbReference type="Pfam" id="PF02163">
    <property type="entry name" value="Peptidase_M50"/>
    <property type="match status" value="1"/>
</dbReference>
<evidence type="ECO:0000256" key="11">
    <source>
        <dbReference type="ARBA" id="ARBA00023049"/>
    </source>
</evidence>
<dbReference type="GO" id="GO:0005886">
    <property type="term" value="C:plasma membrane"/>
    <property type="evidence" value="ECO:0007669"/>
    <property type="project" value="UniProtKB-SubCell"/>
</dbReference>
<evidence type="ECO:0000256" key="4">
    <source>
        <dbReference type="ARBA" id="ARBA00022475"/>
    </source>
</evidence>
<keyword evidence="10 13" id="KW-1133">Transmembrane helix</keyword>
<feature type="transmembrane region" description="Helical" evidence="13">
    <location>
        <begin position="93"/>
        <end position="116"/>
    </location>
</feature>
<evidence type="ECO:0000256" key="10">
    <source>
        <dbReference type="ARBA" id="ARBA00022989"/>
    </source>
</evidence>
<evidence type="ECO:0000256" key="1">
    <source>
        <dbReference type="ARBA" id="ARBA00001947"/>
    </source>
</evidence>
<feature type="domain" description="Peptidase M50" evidence="14">
    <location>
        <begin position="16"/>
        <end position="191"/>
    </location>
</feature>
<protein>
    <submittedName>
        <fullName evidence="15">Site-2 protease family protein</fullName>
    </submittedName>
</protein>
<keyword evidence="5 15" id="KW-0645">Protease</keyword>
<keyword evidence="7" id="KW-0479">Metal-binding</keyword>